<sequence length="119" mass="13840">MSMTAINEGYNLFVPLDSQGERDMQYADFSTEHCATFELRRTEYEALNPLWNAYNFAFRIIIDEYENEELPAKYVGTALTMAQTALEKCEDDIERNGLDTLIKALRLAQEHHTFMEVVF</sequence>
<protein>
    <submittedName>
        <fullName evidence="1">Uncharacterized protein</fullName>
    </submittedName>
</protein>
<gene>
    <name evidence="1" type="ORF">Uis1B_0430</name>
</gene>
<name>A0A2N5JBY1_9BIFI</name>
<accession>A0A2N5JBY1</accession>
<proteinExistence type="predicted"/>
<dbReference type="AlphaFoldDB" id="A0A2N5JBY1"/>
<comment type="caution">
    <text evidence="1">The sequence shown here is derived from an EMBL/GenBank/DDBJ whole genome shotgun (WGS) entry which is preliminary data.</text>
</comment>
<dbReference type="RefSeq" id="WP_101615141.1">
    <property type="nucleotide sequence ID" value="NZ_NMWU01000006.1"/>
</dbReference>
<dbReference type="EMBL" id="NMWU01000006">
    <property type="protein sequence ID" value="PLS31723.1"/>
    <property type="molecule type" value="Genomic_DNA"/>
</dbReference>
<organism evidence="1 2">
    <name type="scientific">Bifidobacterium margollesii</name>
    <dbReference type="NCBI Taxonomy" id="2020964"/>
    <lineage>
        <taxon>Bacteria</taxon>
        <taxon>Bacillati</taxon>
        <taxon>Actinomycetota</taxon>
        <taxon>Actinomycetes</taxon>
        <taxon>Bifidobacteriales</taxon>
        <taxon>Bifidobacteriaceae</taxon>
        <taxon>Bifidobacterium</taxon>
    </lineage>
</organism>
<evidence type="ECO:0000313" key="1">
    <source>
        <dbReference type="EMBL" id="PLS31723.1"/>
    </source>
</evidence>
<dbReference type="Proteomes" id="UP000235050">
    <property type="component" value="Unassembled WGS sequence"/>
</dbReference>
<keyword evidence="2" id="KW-1185">Reference proteome</keyword>
<evidence type="ECO:0000313" key="2">
    <source>
        <dbReference type="Proteomes" id="UP000235050"/>
    </source>
</evidence>
<reference evidence="1 2" key="1">
    <citation type="submission" date="2017-07" db="EMBL/GenBank/DDBJ databases">
        <title>Bifidobacterium novel species.</title>
        <authorList>
            <person name="Lugli G.A."/>
            <person name="Milani C."/>
            <person name="Duranti S."/>
            <person name="Mangifesta M."/>
        </authorList>
    </citation>
    <scope>NUCLEOTIDE SEQUENCE [LARGE SCALE GENOMIC DNA]</scope>
    <source>
        <strain evidence="2">Uis1B</strain>
    </source>
</reference>